<dbReference type="InterPro" id="IPR008271">
    <property type="entry name" value="Ser/Thr_kinase_AS"/>
</dbReference>
<dbReference type="GO" id="GO:0044773">
    <property type="term" value="P:mitotic DNA damage checkpoint signaling"/>
    <property type="evidence" value="ECO:0007669"/>
    <property type="project" value="TreeGrafter"/>
</dbReference>
<dbReference type="Proteomes" id="UP000692954">
    <property type="component" value="Unassembled WGS sequence"/>
</dbReference>
<evidence type="ECO:0000313" key="2">
    <source>
        <dbReference type="EMBL" id="CAD8082819.1"/>
    </source>
</evidence>
<keyword evidence="3" id="KW-1185">Reference proteome</keyword>
<dbReference type="GO" id="GO:0005634">
    <property type="term" value="C:nucleus"/>
    <property type="evidence" value="ECO:0007669"/>
    <property type="project" value="TreeGrafter"/>
</dbReference>
<comment type="caution">
    <text evidence="2">The sequence shown here is derived from an EMBL/GenBank/DDBJ whole genome shotgun (WGS) entry which is preliminary data.</text>
</comment>
<protein>
    <recommendedName>
        <fullName evidence="1">Protein kinase domain-containing protein</fullName>
    </recommendedName>
</protein>
<gene>
    <name evidence="2" type="ORF">PSON_ATCC_30995.1.T0440064</name>
</gene>
<proteinExistence type="predicted"/>
<feature type="domain" description="Protein kinase" evidence="1">
    <location>
        <begin position="1"/>
        <end position="182"/>
    </location>
</feature>
<reference evidence="2" key="1">
    <citation type="submission" date="2021-01" db="EMBL/GenBank/DDBJ databases">
        <authorList>
            <consortium name="Genoscope - CEA"/>
            <person name="William W."/>
        </authorList>
    </citation>
    <scope>NUCLEOTIDE SEQUENCE</scope>
</reference>
<dbReference type="SMART" id="SM00220">
    <property type="entry name" value="S_TKc"/>
    <property type="match status" value="1"/>
</dbReference>
<accession>A0A8S1MSZ4</accession>
<dbReference type="InterPro" id="IPR000719">
    <property type="entry name" value="Prot_kinase_dom"/>
</dbReference>
<dbReference type="PROSITE" id="PS50011">
    <property type="entry name" value="PROTEIN_KINASE_DOM"/>
    <property type="match status" value="1"/>
</dbReference>
<dbReference type="GO" id="GO:0004674">
    <property type="term" value="F:protein serine/threonine kinase activity"/>
    <property type="evidence" value="ECO:0007669"/>
    <property type="project" value="TreeGrafter"/>
</dbReference>
<name>A0A8S1MSZ4_9CILI</name>
<dbReference type="PANTHER" id="PTHR44167">
    <property type="entry name" value="OVARIAN-SPECIFIC SERINE/THREONINE-PROTEIN KINASE LOK-RELATED"/>
    <property type="match status" value="1"/>
</dbReference>
<dbReference type="PROSITE" id="PS00108">
    <property type="entry name" value="PROTEIN_KINASE_ST"/>
    <property type="match status" value="1"/>
</dbReference>
<dbReference type="AlphaFoldDB" id="A0A8S1MSZ4"/>
<organism evidence="2 3">
    <name type="scientific">Paramecium sonneborni</name>
    <dbReference type="NCBI Taxonomy" id="65129"/>
    <lineage>
        <taxon>Eukaryota</taxon>
        <taxon>Sar</taxon>
        <taxon>Alveolata</taxon>
        <taxon>Ciliophora</taxon>
        <taxon>Intramacronucleata</taxon>
        <taxon>Oligohymenophorea</taxon>
        <taxon>Peniculida</taxon>
        <taxon>Parameciidae</taxon>
        <taxon>Paramecium</taxon>
    </lineage>
</organism>
<evidence type="ECO:0000313" key="3">
    <source>
        <dbReference type="Proteomes" id="UP000692954"/>
    </source>
</evidence>
<dbReference type="GO" id="GO:0005524">
    <property type="term" value="F:ATP binding"/>
    <property type="evidence" value="ECO:0007669"/>
    <property type="project" value="InterPro"/>
</dbReference>
<dbReference type="OrthoDB" id="283458at2759"/>
<evidence type="ECO:0000259" key="1">
    <source>
        <dbReference type="PROSITE" id="PS50011"/>
    </source>
</evidence>
<sequence>MPNDSFLKILKKGPFSFPLAKTLAVSLIKVLGTLHKAGIAHCDIKPENILIAADYNLKLCDFGFARLSNQNLRPVGGTPGYTAPELYVNQAMNLFKCDIFALGVVLFIIAMGFPPFQTNDPNSRDGWWALIFNKQFDIFWNKCESFRQLQFSKEFKNLIMSMLESDPDRRISLDQLVEHDFLKDGASEEEVLMEIERRVRYDQQQ</sequence>
<dbReference type="EMBL" id="CAJJDN010000044">
    <property type="protein sequence ID" value="CAD8082819.1"/>
    <property type="molecule type" value="Genomic_DNA"/>
</dbReference>
<dbReference type="PANTHER" id="PTHR44167:SF30">
    <property type="entry name" value="PHOSPHORYLASE KINASE"/>
    <property type="match status" value="1"/>
</dbReference>
<dbReference type="Pfam" id="PF00069">
    <property type="entry name" value="Pkinase"/>
    <property type="match status" value="1"/>
</dbReference>